<proteinExistence type="predicted"/>
<feature type="compositionally biased region" description="Basic residues" evidence="1">
    <location>
        <begin position="74"/>
        <end position="108"/>
    </location>
</feature>
<dbReference type="EMBL" id="CADCVS010000463">
    <property type="protein sequence ID" value="CAA9528028.1"/>
    <property type="molecule type" value="Genomic_DNA"/>
</dbReference>
<dbReference type="AlphaFoldDB" id="A0A6J4TNE9"/>
<evidence type="ECO:0000313" key="2">
    <source>
        <dbReference type="EMBL" id="CAA9528028.1"/>
    </source>
</evidence>
<feature type="region of interest" description="Disordered" evidence="1">
    <location>
        <begin position="1"/>
        <end position="134"/>
    </location>
</feature>
<protein>
    <submittedName>
        <fullName evidence="2">Glyoxalase family protein</fullName>
    </submittedName>
</protein>
<accession>A0A6J4TNE9</accession>
<feature type="compositionally biased region" description="Basic and acidic residues" evidence="1">
    <location>
        <begin position="1"/>
        <end position="33"/>
    </location>
</feature>
<feature type="compositionally biased region" description="Basic residues" evidence="1">
    <location>
        <begin position="116"/>
        <end position="126"/>
    </location>
</feature>
<organism evidence="2">
    <name type="scientific">uncultured Solirubrobacteraceae bacterium</name>
    <dbReference type="NCBI Taxonomy" id="1162706"/>
    <lineage>
        <taxon>Bacteria</taxon>
        <taxon>Bacillati</taxon>
        <taxon>Actinomycetota</taxon>
        <taxon>Thermoleophilia</taxon>
        <taxon>Solirubrobacterales</taxon>
        <taxon>Solirubrobacteraceae</taxon>
        <taxon>environmental samples</taxon>
    </lineage>
</organism>
<feature type="non-terminal residue" evidence="2">
    <location>
        <position position="1"/>
    </location>
</feature>
<reference evidence="2" key="1">
    <citation type="submission" date="2020-02" db="EMBL/GenBank/DDBJ databases">
        <authorList>
            <person name="Meier V. D."/>
        </authorList>
    </citation>
    <scope>NUCLEOTIDE SEQUENCE</scope>
    <source>
        <strain evidence="2">AVDCRST_MAG30</strain>
    </source>
</reference>
<evidence type="ECO:0000256" key="1">
    <source>
        <dbReference type="SAM" id="MobiDB-lite"/>
    </source>
</evidence>
<name>A0A6J4TNE9_9ACTN</name>
<feature type="compositionally biased region" description="Basic residues" evidence="1">
    <location>
        <begin position="34"/>
        <end position="48"/>
    </location>
</feature>
<feature type="non-terminal residue" evidence="2">
    <location>
        <position position="134"/>
    </location>
</feature>
<sequence length="134" mass="15257">AAHRAAPPDRDLPRRRPDDRVLPGPARPRDPPRRRLRRRPGHPPRLVRHGPWDADLVPALPPDAGGRGGDRLHPPLRPRGGVRRRARGLARLPARPRRAGHGRPRPGRRLPVGLRPRPRRSHRRDRHPLARVPV</sequence>
<gene>
    <name evidence="2" type="ORF">AVDCRST_MAG30-3534</name>
</gene>